<sequence length="99" mass="11343">KSKVAPLKRVSLAKLELCGALLAAKLWKSVYRAFKEPEIPCFFWTDSTVVQKILPTLFLGDYYLKSLQHIRVGLKGLLGYLCVKSSGIVRQYWLILKKR</sequence>
<dbReference type="Proteomes" id="UP000075840">
    <property type="component" value="Unassembled WGS sequence"/>
</dbReference>
<dbReference type="InterPro" id="IPR008042">
    <property type="entry name" value="Retrotrans_Pao"/>
</dbReference>
<evidence type="ECO:0000313" key="2">
    <source>
        <dbReference type="Proteomes" id="UP000075840"/>
    </source>
</evidence>
<name>A0A182HQU5_ANOAR</name>
<proteinExistence type="predicted"/>
<dbReference type="AlphaFoldDB" id="A0A182HQU5"/>
<evidence type="ECO:0000313" key="1">
    <source>
        <dbReference type="EnsemblMetazoa" id="AARA003638-PA"/>
    </source>
</evidence>
<dbReference type="EnsemblMetazoa" id="AARA003638-RA">
    <property type="protein sequence ID" value="AARA003638-PA"/>
    <property type="gene ID" value="AARA003638"/>
</dbReference>
<dbReference type="VEuPathDB" id="VectorBase:AARA003638"/>
<organism evidence="1 2">
    <name type="scientific">Anopheles arabiensis</name>
    <name type="common">Mosquito</name>
    <dbReference type="NCBI Taxonomy" id="7173"/>
    <lineage>
        <taxon>Eukaryota</taxon>
        <taxon>Metazoa</taxon>
        <taxon>Ecdysozoa</taxon>
        <taxon>Arthropoda</taxon>
        <taxon>Hexapoda</taxon>
        <taxon>Insecta</taxon>
        <taxon>Pterygota</taxon>
        <taxon>Neoptera</taxon>
        <taxon>Endopterygota</taxon>
        <taxon>Diptera</taxon>
        <taxon>Nematocera</taxon>
        <taxon>Culicoidea</taxon>
        <taxon>Culicidae</taxon>
        <taxon>Anophelinae</taxon>
        <taxon>Anopheles</taxon>
    </lineage>
</organism>
<dbReference type="EMBL" id="APCN01008375">
    <property type="status" value="NOT_ANNOTATED_CDS"/>
    <property type="molecule type" value="Genomic_DNA"/>
</dbReference>
<keyword evidence="2" id="KW-1185">Reference proteome</keyword>
<reference evidence="1" key="1">
    <citation type="submission" date="2022-08" db="UniProtKB">
        <authorList>
            <consortium name="EnsemblMetazoa"/>
        </authorList>
    </citation>
    <scope>IDENTIFICATION</scope>
    <source>
        <strain evidence="1">Dongola</strain>
    </source>
</reference>
<protein>
    <submittedName>
        <fullName evidence="1">Uncharacterized protein</fullName>
    </submittedName>
</protein>
<accession>A0A182HQU5</accession>
<dbReference type="Pfam" id="PF05380">
    <property type="entry name" value="Peptidase_A17"/>
    <property type="match status" value="1"/>
</dbReference>